<evidence type="ECO:0000259" key="2">
    <source>
        <dbReference type="Pfam" id="PF01266"/>
    </source>
</evidence>
<accession>A0ABM8WI54</accession>
<dbReference type="RefSeq" id="WP_224039590.1">
    <property type="nucleotide sequence ID" value="NZ_CAJZAH010000001.1"/>
</dbReference>
<dbReference type="Gene3D" id="3.30.9.10">
    <property type="entry name" value="D-Amino Acid Oxidase, subunit A, domain 2"/>
    <property type="match status" value="1"/>
</dbReference>
<evidence type="ECO:0000313" key="4">
    <source>
        <dbReference type="Proteomes" id="UP000721236"/>
    </source>
</evidence>
<gene>
    <name evidence="3" type="primary">mnmC_1</name>
    <name evidence="3" type="ORF">LMG21510_00639</name>
</gene>
<keyword evidence="4" id="KW-1185">Reference proteome</keyword>
<name>A0ABM8WI54_9BURK</name>
<dbReference type="Gene3D" id="3.50.50.60">
    <property type="entry name" value="FAD/NAD(P)-binding domain"/>
    <property type="match status" value="1"/>
</dbReference>
<organism evidence="3 4">
    <name type="scientific">Cupriavidus respiraculi</name>
    <dbReference type="NCBI Taxonomy" id="195930"/>
    <lineage>
        <taxon>Bacteria</taxon>
        <taxon>Pseudomonadati</taxon>
        <taxon>Pseudomonadota</taxon>
        <taxon>Betaproteobacteria</taxon>
        <taxon>Burkholderiales</taxon>
        <taxon>Burkholderiaceae</taxon>
        <taxon>Cupriavidus</taxon>
    </lineage>
</organism>
<comment type="caution">
    <text evidence="3">The sequence shown here is derived from an EMBL/GenBank/DDBJ whole genome shotgun (WGS) entry which is preliminary data.</text>
</comment>
<keyword evidence="3" id="KW-0489">Methyltransferase</keyword>
<dbReference type="PANTHER" id="PTHR13847:SF281">
    <property type="entry name" value="FAD DEPENDENT OXIDOREDUCTASE DOMAIN-CONTAINING PROTEIN"/>
    <property type="match status" value="1"/>
</dbReference>
<dbReference type="PANTHER" id="PTHR13847">
    <property type="entry name" value="SARCOSINE DEHYDROGENASE-RELATED"/>
    <property type="match status" value="1"/>
</dbReference>
<dbReference type="InterPro" id="IPR036188">
    <property type="entry name" value="FAD/NAD-bd_sf"/>
</dbReference>
<dbReference type="Proteomes" id="UP000721236">
    <property type="component" value="Unassembled WGS sequence"/>
</dbReference>
<proteinExistence type="predicted"/>
<evidence type="ECO:0000256" key="1">
    <source>
        <dbReference type="ARBA" id="ARBA00023002"/>
    </source>
</evidence>
<dbReference type="GO" id="GO:0032259">
    <property type="term" value="P:methylation"/>
    <property type="evidence" value="ECO:0007669"/>
    <property type="project" value="UniProtKB-KW"/>
</dbReference>
<dbReference type="SUPFAM" id="SSF51905">
    <property type="entry name" value="FAD/NAD(P)-binding domain"/>
    <property type="match status" value="1"/>
</dbReference>
<dbReference type="Pfam" id="PF01266">
    <property type="entry name" value="DAO"/>
    <property type="match status" value="1"/>
</dbReference>
<dbReference type="GO" id="GO:0004808">
    <property type="term" value="F:tRNA (5-methylaminomethyl-2-thiouridylate)(34)-methyltransferase activity"/>
    <property type="evidence" value="ECO:0007669"/>
    <property type="project" value="UniProtKB-EC"/>
</dbReference>
<keyword evidence="1" id="KW-0560">Oxidoreductase</keyword>
<reference evidence="3 4" key="1">
    <citation type="submission" date="2021-08" db="EMBL/GenBank/DDBJ databases">
        <authorList>
            <person name="Peeters C."/>
        </authorList>
    </citation>
    <scope>NUCLEOTIDE SEQUENCE [LARGE SCALE GENOMIC DNA]</scope>
    <source>
        <strain evidence="3 4">LMG 21510</strain>
    </source>
</reference>
<dbReference type="EMBL" id="CAJZAH010000001">
    <property type="protein sequence ID" value="CAG9167061.1"/>
    <property type="molecule type" value="Genomic_DNA"/>
</dbReference>
<feature type="domain" description="FAD dependent oxidoreductase" evidence="2">
    <location>
        <begin position="39"/>
        <end position="394"/>
    </location>
</feature>
<evidence type="ECO:0000313" key="3">
    <source>
        <dbReference type="EMBL" id="CAG9167061.1"/>
    </source>
</evidence>
<dbReference type="InterPro" id="IPR006076">
    <property type="entry name" value="FAD-dep_OxRdtase"/>
</dbReference>
<sequence length="441" mass="47552">MTHPIRKRPAIDGAPGWFDLSPSRHAPLGKAAVGRLRFDYAVIGAGFTGVALARRLAQLHPDASIALVDALQVGEGASGRNAGFLIDVPHNVDGGEADAEYDRQLHALNRFAIGRLRALKDAQGIACDWDDAGKYMAAHDERNIPALEHFARGLAAAGFAHEVVQGEDLRKRLGTGYYRAAVYTPGSVLVNPASLVRGLAASLPASVTLFESSPVLSCDYGGVHTLRFAQGSLRADAVVLTAGSFSEGFGQIRNRLVPLFTYASLTEPLTDAEAGALLAGVRPWGTTSAHPAGTTVRLTPDRRVFVRNTFHFDPRLRANAARLREAVRNHRRAFAARFPALRDKAFAHSWGGLISMTLNHHSVFARQRDNLYCVVGCNGVGVVKGTYLGHYMAEYMAGMGSPSLDFILAHSRPGWVPPDPIRRMGVAWRLRRELAGAGGEI</sequence>
<dbReference type="EC" id="2.1.1.61" evidence="3"/>
<keyword evidence="3" id="KW-0808">Transferase</keyword>
<protein>
    <submittedName>
        <fullName evidence="3">tRNA 5-methylaminomethyl-2-thiouridine biosynthesis bifunctional protein MnmC</fullName>
        <ecNumber evidence="3">2.1.1.61</ecNumber>
    </submittedName>
</protein>